<dbReference type="RefSeq" id="WP_167961807.1">
    <property type="nucleotide sequence ID" value="NZ_JAATJJ010000001.1"/>
</dbReference>
<dbReference type="CDD" id="cd00075">
    <property type="entry name" value="HATPase"/>
    <property type="match status" value="1"/>
</dbReference>
<evidence type="ECO:0000256" key="6">
    <source>
        <dbReference type="SAM" id="Phobius"/>
    </source>
</evidence>
<dbReference type="CDD" id="cd00082">
    <property type="entry name" value="HisKA"/>
    <property type="match status" value="1"/>
</dbReference>
<dbReference type="PANTHER" id="PTHR43547">
    <property type="entry name" value="TWO-COMPONENT HISTIDINE KINASE"/>
    <property type="match status" value="1"/>
</dbReference>
<dbReference type="EMBL" id="JAATJJ010000001">
    <property type="protein sequence ID" value="NJB70713.1"/>
    <property type="molecule type" value="Genomic_DNA"/>
</dbReference>
<dbReference type="SMART" id="SM00387">
    <property type="entry name" value="HATPase_c"/>
    <property type="match status" value="1"/>
</dbReference>
<dbReference type="FunFam" id="3.30.565.10:FF:000006">
    <property type="entry name" value="Sensor histidine kinase WalK"/>
    <property type="match status" value="1"/>
</dbReference>
<keyword evidence="5 8" id="KW-0418">Kinase</keyword>
<dbReference type="Gene3D" id="1.10.287.130">
    <property type="match status" value="1"/>
</dbReference>
<dbReference type="SUPFAM" id="SSF47384">
    <property type="entry name" value="Homodimeric domain of signal transducing histidine kinase"/>
    <property type="match status" value="1"/>
</dbReference>
<evidence type="ECO:0000313" key="9">
    <source>
        <dbReference type="Proteomes" id="UP000590442"/>
    </source>
</evidence>
<accession>A0A846QWR8</accession>
<keyword evidence="3" id="KW-0597">Phosphoprotein</keyword>
<feature type="domain" description="Histidine kinase" evidence="7">
    <location>
        <begin position="207"/>
        <end position="421"/>
    </location>
</feature>
<dbReference type="InterPro" id="IPR004358">
    <property type="entry name" value="Sig_transdc_His_kin-like_C"/>
</dbReference>
<feature type="transmembrane region" description="Helical" evidence="6">
    <location>
        <begin position="7"/>
        <end position="26"/>
    </location>
</feature>
<dbReference type="InterPro" id="IPR036890">
    <property type="entry name" value="HATPase_C_sf"/>
</dbReference>
<evidence type="ECO:0000256" key="4">
    <source>
        <dbReference type="ARBA" id="ARBA00022679"/>
    </source>
</evidence>
<dbReference type="PANTHER" id="PTHR43547:SF2">
    <property type="entry name" value="HYBRID SIGNAL TRANSDUCTION HISTIDINE KINASE C"/>
    <property type="match status" value="1"/>
</dbReference>
<name>A0A846QWR8_9FLAO</name>
<keyword evidence="4 8" id="KW-0808">Transferase</keyword>
<dbReference type="AlphaFoldDB" id="A0A846QWR8"/>
<evidence type="ECO:0000313" key="8">
    <source>
        <dbReference type="EMBL" id="NJB70713.1"/>
    </source>
</evidence>
<organism evidence="8 9">
    <name type="scientific">Saonia flava</name>
    <dbReference type="NCBI Taxonomy" id="523696"/>
    <lineage>
        <taxon>Bacteria</taxon>
        <taxon>Pseudomonadati</taxon>
        <taxon>Bacteroidota</taxon>
        <taxon>Flavobacteriia</taxon>
        <taxon>Flavobacteriales</taxon>
        <taxon>Flavobacteriaceae</taxon>
        <taxon>Saonia</taxon>
    </lineage>
</organism>
<keyword evidence="6" id="KW-0812">Transmembrane</keyword>
<reference evidence="8 9" key="1">
    <citation type="submission" date="2020-03" db="EMBL/GenBank/DDBJ databases">
        <title>Genomic Encyclopedia of Type Strains, Phase IV (KMG-IV): sequencing the most valuable type-strain genomes for metagenomic binning, comparative biology and taxonomic classification.</title>
        <authorList>
            <person name="Goeker M."/>
        </authorList>
    </citation>
    <scope>NUCLEOTIDE SEQUENCE [LARGE SCALE GENOMIC DNA]</scope>
    <source>
        <strain evidence="8 9">DSM 29762</strain>
    </source>
</reference>
<proteinExistence type="predicted"/>
<comment type="caution">
    <text evidence="8">The sequence shown here is derived from an EMBL/GenBank/DDBJ whole genome shotgun (WGS) entry which is preliminary data.</text>
</comment>
<evidence type="ECO:0000259" key="7">
    <source>
        <dbReference type="PROSITE" id="PS50109"/>
    </source>
</evidence>
<evidence type="ECO:0000256" key="5">
    <source>
        <dbReference type="ARBA" id="ARBA00022777"/>
    </source>
</evidence>
<keyword evidence="6" id="KW-0472">Membrane</keyword>
<dbReference type="PROSITE" id="PS50109">
    <property type="entry name" value="HIS_KIN"/>
    <property type="match status" value="1"/>
</dbReference>
<keyword evidence="6" id="KW-1133">Transmembrane helix</keyword>
<protein>
    <recommendedName>
        <fullName evidence="2">histidine kinase</fullName>
        <ecNumber evidence="2">2.7.13.3</ecNumber>
    </recommendedName>
</protein>
<dbReference type="SUPFAM" id="SSF55874">
    <property type="entry name" value="ATPase domain of HSP90 chaperone/DNA topoisomerase II/histidine kinase"/>
    <property type="match status" value="1"/>
</dbReference>
<dbReference type="InterPro" id="IPR036097">
    <property type="entry name" value="HisK_dim/P_sf"/>
</dbReference>
<dbReference type="EC" id="2.7.13.3" evidence="2"/>
<dbReference type="PRINTS" id="PR00344">
    <property type="entry name" value="BCTRLSENSOR"/>
</dbReference>
<feature type="transmembrane region" description="Helical" evidence="6">
    <location>
        <begin position="169"/>
        <end position="188"/>
    </location>
</feature>
<comment type="catalytic activity">
    <reaction evidence="1">
        <text>ATP + protein L-histidine = ADP + protein N-phospho-L-histidine.</text>
        <dbReference type="EC" id="2.7.13.3"/>
    </reaction>
</comment>
<evidence type="ECO:0000256" key="2">
    <source>
        <dbReference type="ARBA" id="ARBA00012438"/>
    </source>
</evidence>
<keyword evidence="9" id="KW-1185">Reference proteome</keyword>
<dbReference type="Pfam" id="PF00512">
    <property type="entry name" value="HisKA"/>
    <property type="match status" value="1"/>
</dbReference>
<dbReference type="Proteomes" id="UP000590442">
    <property type="component" value="Unassembled WGS sequence"/>
</dbReference>
<dbReference type="GO" id="GO:0000155">
    <property type="term" value="F:phosphorelay sensor kinase activity"/>
    <property type="evidence" value="ECO:0007669"/>
    <property type="project" value="InterPro"/>
</dbReference>
<evidence type="ECO:0000256" key="3">
    <source>
        <dbReference type="ARBA" id="ARBA00022553"/>
    </source>
</evidence>
<sequence length="426" mass="48836">MKKKNIYIIVFIVSILGLAIVQYQYLRVGLNLAKVQFNIKIGTASETIKEELKENNRLTFLIGEAIREDQSYFELEIDSLKDASSHFLNDYLTERMVNNGIDADFTYGLFARDSTYYLKSPATFNKENNIAVYPIQLEGYLPELLNERLILELQFESLNSYFLSKLNGLTLPSLLFILGIIATVFWVLRTYYWQRNVITTTNEFINNLTHELKTPVFSIGLASKMLEEEIGDENNPKIAIIRQEVERLKNHIDKVLELGSLEAKKRVFTLVKMDFEPNIKKLCSQFKTLSSIENVSFSYDLDEGPYCIKTEASHLENSINNILDNAKKYSKNPIINLKAKKKNGKLQIIISDNGKGIDEKDKNRIFQKYYRVLNGNTYEVKGYGLGLSYVKKVVENHKGKIMIESEVGMGTTVLIEIPLNKNGKKV</sequence>
<dbReference type="Gene3D" id="3.30.565.10">
    <property type="entry name" value="Histidine kinase-like ATPase, C-terminal domain"/>
    <property type="match status" value="1"/>
</dbReference>
<dbReference type="InterPro" id="IPR005467">
    <property type="entry name" value="His_kinase_dom"/>
</dbReference>
<evidence type="ECO:0000256" key="1">
    <source>
        <dbReference type="ARBA" id="ARBA00000085"/>
    </source>
</evidence>
<dbReference type="InterPro" id="IPR003661">
    <property type="entry name" value="HisK_dim/P_dom"/>
</dbReference>
<dbReference type="SMART" id="SM00388">
    <property type="entry name" value="HisKA"/>
    <property type="match status" value="1"/>
</dbReference>
<gene>
    <name evidence="8" type="ORF">GGR42_001175</name>
</gene>
<dbReference type="Pfam" id="PF02518">
    <property type="entry name" value="HATPase_c"/>
    <property type="match status" value="1"/>
</dbReference>
<dbReference type="InterPro" id="IPR003594">
    <property type="entry name" value="HATPase_dom"/>
</dbReference>